<dbReference type="GO" id="GO:0048312">
    <property type="term" value="P:intracellular distribution of mitochondria"/>
    <property type="evidence" value="ECO:0000318"/>
    <property type="project" value="GO_Central"/>
</dbReference>
<dbReference type="Pfam" id="PF00350">
    <property type="entry name" value="Dynamin_N"/>
    <property type="match status" value="1"/>
</dbReference>
<dbReference type="EMBL" id="ABJB010352673">
    <property type="status" value="NOT_ANNOTATED_CDS"/>
    <property type="molecule type" value="Genomic_DNA"/>
</dbReference>
<dbReference type="GO" id="GO:0005737">
    <property type="term" value="C:cytoplasm"/>
    <property type="evidence" value="ECO:0000318"/>
    <property type="project" value="GO_Central"/>
</dbReference>
<dbReference type="AlphaFoldDB" id="B7PPP8"/>
<dbReference type="PANTHER" id="PTHR11566:SF21">
    <property type="entry name" value="DYNAMIN RELATED PROTEIN 1, ISOFORM A"/>
    <property type="match status" value="1"/>
</dbReference>
<gene>
    <name evidence="6" type="ORF">IscW_ISCW018476</name>
</gene>
<dbReference type="PANTHER" id="PTHR11566">
    <property type="entry name" value="DYNAMIN"/>
    <property type="match status" value="1"/>
</dbReference>
<dbReference type="InterPro" id="IPR003130">
    <property type="entry name" value="GED"/>
</dbReference>
<dbReference type="PROSITE" id="PS51718">
    <property type="entry name" value="G_DYNAMIN_2"/>
    <property type="match status" value="1"/>
</dbReference>
<feature type="region of interest" description="Disordered" evidence="3">
    <location>
        <begin position="582"/>
        <end position="601"/>
    </location>
</feature>
<dbReference type="Gene3D" id="3.40.50.300">
    <property type="entry name" value="P-loop containing nucleotide triphosphate hydrolases"/>
    <property type="match status" value="1"/>
</dbReference>
<dbReference type="GO" id="GO:0016559">
    <property type="term" value="P:peroxisome fission"/>
    <property type="evidence" value="ECO:0000318"/>
    <property type="project" value="GO_Central"/>
</dbReference>
<keyword evidence="9" id="KW-1267">Proteomics identification</keyword>
<dbReference type="InterPro" id="IPR022812">
    <property type="entry name" value="Dynamin"/>
</dbReference>
<feature type="domain" description="Dynamin-type G" evidence="5">
    <location>
        <begin position="1"/>
        <end position="180"/>
    </location>
</feature>
<keyword evidence="1" id="KW-0547">Nucleotide-binding</keyword>
<dbReference type="EMBL" id="ABJB010354956">
    <property type="status" value="NOT_ANNOTATED_CDS"/>
    <property type="molecule type" value="Genomic_DNA"/>
</dbReference>
<feature type="domain" description="GED" evidence="4">
    <location>
        <begin position="507"/>
        <end position="598"/>
    </location>
</feature>
<dbReference type="InterPro" id="IPR045063">
    <property type="entry name" value="Dynamin_N"/>
</dbReference>
<sequence length="616" mass="67990">QGICPEPISLKIYSNRVVNLGLVDLPGLTKVPVGDQPEDIETQIRSLILKYIGNPNSLILAVTAANTDFATSEAVKLAREVDPDGRRTLAVITKLDLMDAGTDAIDVLCGRVIPVKLGIVGVVNRSQQDIKDRKPIEEALRDEALFLQRKYPALANRNGTEYLAKTLNRVRAHHCLSTLWDEPLRDALFLADDKASSSLSSLPSVLSFFLPLHYYFGVLSSSACSLEIHGRARLFYLLRGVTRRAICFMSHHDSLGRGRTLCVGTNVTASLSQNSVVRRCESGPRPALFVPEVSFELLVKRQIRRLEEPSLRCVELVHEEMQRIIQHCGTEVQQEMLRFPKLHECIVEVVTQLLRRRLPAANTMVENLVAIELSYINTKHPDFHDAALAGTLAKEVTKRNKVAEVNGLPAATAGEGDKPAAPSGKTAQALALRPNAPSEALGWIGNVVGAVTAAGRGESGANTPDQASPMHHPSLAAAGSPMKPVNLLPEEPTAGSRKLSPREQRDCEVIERLIRSYFLIVRKNIQDSVPKAIMHFLVNFVKDNLQSELVTHLYKHDCFDQLLAESEHVAVRRREAAQMVKVRPPGGRPEGRHPRLGGDVGPFRNFVERRRRLTVS</sequence>
<evidence type="ECO:0000259" key="4">
    <source>
        <dbReference type="PROSITE" id="PS51388"/>
    </source>
</evidence>
<dbReference type="PaxDb" id="6945-B7PPP8"/>
<protein>
    <submittedName>
        <fullName evidence="6 7">Dynamin, putative</fullName>
    </submittedName>
</protein>
<dbReference type="Pfam" id="PF01031">
    <property type="entry name" value="Dynamin_M"/>
    <property type="match status" value="2"/>
</dbReference>
<evidence type="ECO:0000313" key="8">
    <source>
        <dbReference type="Proteomes" id="UP000001555"/>
    </source>
</evidence>
<reference evidence="6 8" key="1">
    <citation type="submission" date="2008-03" db="EMBL/GenBank/DDBJ databases">
        <title>Annotation of Ixodes scapularis.</title>
        <authorList>
            <consortium name="Ixodes scapularis Genome Project Consortium"/>
            <person name="Caler E."/>
            <person name="Hannick L.I."/>
            <person name="Bidwell S."/>
            <person name="Joardar V."/>
            <person name="Thiagarajan M."/>
            <person name="Amedeo P."/>
            <person name="Galinsky K.J."/>
            <person name="Schobel S."/>
            <person name="Inman J."/>
            <person name="Hostetler J."/>
            <person name="Miller J."/>
            <person name="Hammond M."/>
            <person name="Megy K."/>
            <person name="Lawson D."/>
            <person name="Kodira C."/>
            <person name="Sutton G."/>
            <person name="Meyer J."/>
            <person name="Hill C.A."/>
            <person name="Birren B."/>
            <person name="Nene V."/>
            <person name="Collins F."/>
            <person name="Alarcon-Chaidez F."/>
            <person name="Wikel S."/>
            <person name="Strausberg R."/>
        </authorList>
    </citation>
    <scope>NUCLEOTIDE SEQUENCE [LARGE SCALE GENOMIC DNA]</scope>
    <source>
        <strain evidence="8">Wikel</strain>
        <strain evidence="6">Wikel colony</strain>
    </source>
</reference>
<feature type="region of interest" description="Disordered" evidence="3">
    <location>
        <begin position="455"/>
        <end position="502"/>
    </location>
</feature>
<dbReference type="EnsemblMetazoa" id="ISCW018476-RA">
    <property type="protein sequence ID" value="ISCW018476-PA"/>
    <property type="gene ID" value="ISCW018476"/>
</dbReference>
<dbReference type="EMBL" id="ABJB011140765">
    <property type="status" value="NOT_ANNOTATED_CDS"/>
    <property type="molecule type" value="Genomic_DNA"/>
</dbReference>
<dbReference type="Gene3D" id="1.20.120.1240">
    <property type="entry name" value="Dynamin, middle domain"/>
    <property type="match status" value="1"/>
</dbReference>
<dbReference type="InterPro" id="IPR020850">
    <property type="entry name" value="GED_dom"/>
</dbReference>
<dbReference type="InterPro" id="IPR030381">
    <property type="entry name" value="G_DYNAMIN_dom"/>
</dbReference>
<dbReference type="Proteomes" id="UP000001555">
    <property type="component" value="Unassembled WGS sequence"/>
</dbReference>
<dbReference type="EMBL" id="ABJB010114306">
    <property type="status" value="NOT_ANNOTATED_CDS"/>
    <property type="molecule type" value="Genomic_DNA"/>
</dbReference>
<dbReference type="InterPro" id="IPR000375">
    <property type="entry name" value="Dynamin_stalk"/>
</dbReference>
<dbReference type="GO" id="GO:0016020">
    <property type="term" value="C:membrane"/>
    <property type="evidence" value="ECO:0000318"/>
    <property type="project" value="GO_Central"/>
</dbReference>
<dbReference type="EMBL" id="ABJB010292637">
    <property type="status" value="NOT_ANNOTATED_CDS"/>
    <property type="molecule type" value="Genomic_DNA"/>
</dbReference>
<dbReference type="EMBL" id="ABJB010012804">
    <property type="status" value="NOT_ANNOTATED_CDS"/>
    <property type="molecule type" value="Genomic_DNA"/>
</dbReference>
<keyword evidence="2" id="KW-0342">GTP-binding</keyword>
<dbReference type="GO" id="GO:0000266">
    <property type="term" value="P:mitochondrial fission"/>
    <property type="evidence" value="ECO:0000318"/>
    <property type="project" value="GO_Central"/>
</dbReference>
<evidence type="ECO:0000259" key="5">
    <source>
        <dbReference type="PROSITE" id="PS51718"/>
    </source>
</evidence>
<dbReference type="SMART" id="SM00302">
    <property type="entry name" value="GED"/>
    <property type="match status" value="1"/>
</dbReference>
<dbReference type="GO" id="GO:0005739">
    <property type="term" value="C:mitochondrion"/>
    <property type="evidence" value="ECO:0000318"/>
    <property type="project" value="GO_Central"/>
</dbReference>
<name>B7PPP8_IXOSC</name>
<dbReference type="InterPro" id="IPR027417">
    <property type="entry name" value="P-loop_NTPase"/>
</dbReference>
<dbReference type="EMBL" id="ABJB010816414">
    <property type="status" value="NOT_ANNOTATED_CDS"/>
    <property type="molecule type" value="Genomic_DNA"/>
</dbReference>
<evidence type="ECO:0000256" key="2">
    <source>
        <dbReference type="ARBA" id="ARBA00023134"/>
    </source>
</evidence>
<reference evidence="7" key="2">
    <citation type="submission" date="2020-05" db="UniProtKB">
        <authorList>
            <consortium name="EnsemblMetazoa"/>
        </authorList>
    </citation>
    <scope>IDENTIFICATION</scope>
    <source>
        <strain evidence="7">wikel</strain>
    </source>
</reference>
<dbReference type="PRINTS" id="PR00195">
    <property type="entry name" value="DYNAMIN"/>
</dbReference>
<dbReference type="PROSITE" id="PS51388">
    <property type="entry name" value="GED"/>
    <property type="match status" value="1"/>
</dbReference>
<dbReference type="CDD" id="cd08771">
    <property type="entry name" value="DLP_1"/>
    <property type="match status" value="1"/>
</dbReference>
<dbReference type="InterPro" id="IPR001401">
    <property type="entry name" value="Dynamin_GTPase"/>
</dbReference>
<evidence type="ECO:0000256" key="3">
    <source>
        <dbReference type="SAM" id="MobiDB-lite"/>
    </source>
</evidence>
<dbReference type="VEuPathDB" id="VectorBase:ISCI018476"/>
<dbReference type="GO" id="GO:0005525">
    <property type="term" value="F:GTP binding"/>
    <property type="evidence" value="ECO:0007669"/>
    <property type="project" value="InterPro"/>
</dbReference>
<dbReference type="EMBL" id="ABJB010320559">
    <property type="status" value="NOT_ANNOTATED_CDS"/>
    <property type="molecule type" value="Genomic_DNA"/>
</dbReference>
<dbReference type="VEuPathDB" id="VectorBase:ISCW018476"/>
<evidence type="ECO:0000313" key="7">
    <source>
        <dbReference type="EnsemblMetazoa" id="ISCW018476-PA"/>
    </source>
</evidence>
<organism>
    <name type="scientific">Ixodes scapularis</name>
    <name type="common">Black-legged tick</name>
    <name type="synonym">Deer tick</name>
    <dbReference type="NCBI Taxonomy" id="6945"/>
    <lineage>
        <taxon>Eukaryota</taxon>
        <taxon>Metazoa</taxon>
        <taxon>Ecdysozoa</taxon>
        <taxon>Arthropoda</taxon>
        <taxon>Chelicerata</taxon>
        <taxon>Arachnida</taxon>
        <taxon>Acari</taxon>
        <taxon>Parasitiformes</taxon>
        <taxon>Ixodida</taxon>
        <taxon>Ixodoidea</taxon>
        <taxon>Ixodidae</taxon>
        <taxon>Ixodinae</taxon>
        <taxon>Ixodes</taxon>
    </lineage>
</organism>
<dbReference type="VEuPathDB" id="VectorBase:ISCP_038651"/>
<dbReference type="SMART" id="SM00053">
    <property type="entry name" value="DYNc"/>
    <property type="match status" value="1"/>
</dbReference>
<dbReference type="GO" id="GO:0005874">
    <property type="term" value="C:microtubule"/>
    <property type="evidence" value="ECO:0000318"/>
    <property type="project" value="GO_Central"/>
</dbReference>
<evidence type="ECO:0000256" key="1">
    <source>
        <dbReference type="ARBA" id="ARBA00022741"/>
    </source>
</evidence>
<dbReference type="EMBL" id="ABJB010378976">
    <property type="status" value="NOT_ANNOTATED_CDS"/>
    <property type="molecule type" value="Genomic_DNA"/>
</dbReference>
<dbReference type="Pfam" id="PF02212">
    <property type="entry name" value="GED"/>
    <property type="match status" value="1"/>
</dbReference>
<dbReference type="GO" id="GO:0003924">
    <property type="term" value="F:GTPase activity"/>
    <property type="evidence" value="ECO:0000318"/>
    <property type="project" value="GO_Central"/>
</dbReference>
<dbReference type="FunCoup" id="B7PPP8">
    <property type="interactions" value="2121"/>
</dbReference>
<evidence type="ECO:0007829" key="9">
    <source>
        <dbReference type="PeptideAtlas" id="B7PPP8"/>
    </source>
</evidence>
<dbReference type="STRING" id="6945.B7PPP8"/>
<dbReference type="OrthoDB" id="5061070at2759"/>
<dbReference type="SUPFAM" id="SSF52540">
    <property type="entry name" value="P-loop containing nucleoside triphosphate hydrolases"/>
    <property type="match status" value="1"/>
</dbReference>
<dbReference type="HOGENOM" id="CLU_008964_5_2_1"/>
<dbReference type="GO" id="GO:0008017">
    <property type="term" value="F:microtubule binding"/>
    <property type="evidence" value="ECO:0000318"/>
    <property type="project" value="GO_Central"/>
</dbReference>
<keyword evidence="8" id="KW-1185">Reference proteome</keyword>
<dbReference type="EMBL" id="DS759934">
    <property type="protein sequence ID" value="EEC08570.1"/>
    <property type="molecule type" value="Genomic_DNA"/>
</dbReference>
<feature type="non-terminal residue" evidence="6">
    <location>
        <position position="1"/>
    </location>
</feature>
<accession>B7PPP8</accession>
<proteinExistence type="evidence at protein level"/>
<dbReference type="EMBL" id="ABJB010361553">
    <property type="status" value="NOT_ANNOTATED_CDS"/>
    <property type="molecule type" value="Genomic_DNA"/>
</dbReference>
<evidence type="ECO:0000313" key="6">
    <source>
        <dbReference type="EMBL" id="EEC08570.1"/>
    </source>
</evidence>